<evidence type="ECO:0000313" key="2">
    <source>
        <dbReference type="Proteomes" id="UP001226091"/>
    </source>
</evidence>
<name>A0ACD4R5N7_9BACI</name>
<protein>
    <submittedName>
        <fullName evidence="1">Alpha/beta hydrolase</fullName>
    </submittedName>
</protein>
<keyword evidence="2" id="KW-1185">Reference proteome</keyword>
<accession>A0ACD4R5N7</accession>
<dbReference type="Proteomes" id="UP001226091">
    <property type="component" value="Chromosome"/>
</dbReference>
<sequence length="320" mass="36319">MKTHLPIDEDMKELLDKIGARMAELKHPPLSDLSAEQSRYFYKEARTFFQKIEMNDMMIYNEKIESADHQIPVRIYQPASAEMLPVLVFMHGGGWVFGDLDSADSMCRYLAKHANCLIVSVGYRLAPEHPFPAALMDVLAVSEWAPQNISKWNGDPAQLAIGGESSGANLAAAAVHWLKDQGKQAFTMQCLLTPVLNHNFYTESYQSGYSFNLTKEKMEWFWNHYLSNQEQGKNPYASPLLAINSADLPPAMIVTVEYDPLRDEGKQYAEKLENSGVPVTYLYYEQLVHSFPNMIGQVNRADLAMIDLTNQLKILLRKNF</sequence>
<dbReference type="EMBL" id="CP126116">
    <property type="protein sequence ID" value="WHZ55777.1"/>
    <property type="molecule type" value="Genomic_DNA"/>
</dbReference>
<reference evidence="2" key="1">
    <citation type="journal article" date="2025" name="Aquaculture">
        <title>Assessment of the bioflocculant production and safety properties of Metabacillus hrfriensis sp. nov. based on phenotypic and whole-genome sequencing analysis.</title>
        <authorList>
            <person name="Zhang R."/>
            <person name="Zhao Z."/>
            <person name="Luo L."/>
            <person name="Wang S."/>
            <person name="Guo K."/>
            <person name="Xu W."/>
        </authorList>
    </citation>
    <scope>NUCLEOTIDE SEQUENCE [LARGE SCALE GENOMIC DNA]</scope>
    <source>
        <strain evidence="2">CT-WN-B3</strain>
    </source>
</reference>
<proteinExistence type="predicted"/>
<gene>
    <name evidence="1" type="ORF">QLQ22_13695</name>
</gene>
<keyword evidence="1" id="KW-0378">Hydrolase</keyword>
<organism evidence="1 2">
    <name type="scientific">Metabacillus hrfriensis</name>
    <dbReference type="NCBI Taxonomy" id="3048891"/>
    <lineage>
        <taxon>Bacteria</taxon>
        <taxon>Bacillati</taxon>
        <taxon>Bacillota</taxon>
        <taxon>Bacilli</taxon>
        <taxon>Bacillales</taxon>
        <taxon>Bacillaceae</taxon>
        <taxon>Metabacillus</taxon>
    </lineage>
</organism>
<evidence type="ECO:0000313" key="1">
    <source>
        <dbReference type="EMBL" id="WHZ55777.1"/>
    </source>
</evidence>